<accession>K8EIB2</accession>
<name>K8EIB2_9CHLO</name>
<evidence type="ECO:0000256" key="1">
    <source>
        <dbReference type="ARBA" id="ARBA00023157"/>
    </source>
</evidence>
<dbReference type="STRING" id="41875.K8EIB2"/>
<keyword evidence="4" id="KW-1185">Reference proteome</keyword>
<dbReference type="KEGG" id="bpg:Bathy08g04100"/>
<dbReference type="Gene3D" id="3.40.30.10">
    <property type="entry name" value="Glutaredoxin"/>
    <property type="match status" value="1"/>
</dbReference>
<dbReference type="eggNOG" id="KOG0907">
    <property type="taxonomic scope" value="Eukaryota"/>
</dbReference>
<keyword evidence="1" id="KW-1015">Disulfide bond</keyword>
<dbReference type="InterPro" id="IPR036249">
    <property type="entry name" value="Thioredoxin-like_sf"/>
</dbReference>
<organism evidence="3 4">
    <name type="scientific">Bathycoccus prasinos</name>
    <dbReference type="NCBI Taxonomy" id="41875"/>
    <lineage>
        <taxon>Eukaryota</taxon>
        <taxon>Viridiplantae</taxon>
        <taxon>Chlorophyta</taxon>
        <taxon>Mamiellophyceae</taxon>
        <taxon>Mamiellales</taxon>
        <taxon>Bathycoccaceae</taxon>
        <taxon>Bathycoccus</taxon>
    </lineage>
</organism>
<evidence type="ECO:0000313" key="4">
    <source>
        <dbReference type="Proteomes" id="UP000198341"/>
    </source>
</evidence>
<evidence type="ECO:0000313" key="3">
    <source>
        <dbReference type="EMBL" id="CCO17761.1"/>
    </source>
</evidence>
<dbReference type="Proteomes" id="UP000198341">
    <property type="component" value="Chromosome 8"/>
</dbReference>
<dbReference type="SUPFAM" id="SSF52833">
    <property type="entry name" value="Thioredoxin-like"/>
    <property type="match status" value="1"/>
</dbReference>
<feature type="domain" description="Thioredoxin" evidence="2">
    <location>
        <begin position="33"/>
        <end position="160"/>
    </location>
</feature>
<gene>
    <name evidence="3" type="ORF">Bathy08g04100</name>
</gene>
<dbReference type="PROSITE" id="PS51352">
    <property type="entry name" value="THIOREDOXIN_2"/>
    <property type="match status" value="1"/>
</dbReference>
<dbReference type="RefSeq" id="XP_007511640.1">
    <property type="nucleotide sequence ID" value="XM_007511578.1"/>
</dbReference>
<dbReference type="InterPro" id="IPR013766">
    <property type="entry name" value="Thioredoxin_domain"/>
</dbReference>
<evidence type="ECO:0000259" key="2">
    <source>
        <dbReference type="PROSITE" id="PS51352"/>
    </source>
</evidence>
<dbReference type="EMBL" id="FO082271">
    <property type="protein sequence ID" value="CCO17761.1"/>
    <property type="molecule type" value="Genomic_DNA"/>
</dbReference>
<proteinExistence type="predicted"/>
<dbReference type="OrthoDB" id="10263751at2759"/>
<dbReference type="PANTHER" id="PTHR46115">
    <property type="entry name" value="THIOREDOXIN-LIKE PROTEIN 1"/>
    <property type="match status" value="1"/>
</dbReference>
<dbReference type="AlphaFoldDB" id="K8EIB2"/>
<dbReference type="Pfam" id="PF00085">
    <property type="entry name" value="Thioredoxin"/>
    <property type="match status" value="1"/>
</dbReference>
<dbReference type="GeneID" id="19014389"/>
<protein>
    <submittedName>
        <fullName evidence="3">Thioredoxin</fullName>
    </submittedName>
</protein>
<sequence>MFFAQQQHHHLSSNSISISSVTTKRIRQSRRTFSTGRAAVVRAAGAADGGDGNVKFANNKAEWDAVTGGNDGLIAVQISTKTCGPCKVIYPTFVGLSEEFAEKATFVKIMGDTDTESRALMKEWGVRVVPLFMLWKNGEKIAEWSGAKPDVLRENVTSAM</sequence>
<reference evidence="3 4" key="1">
    <citation type="submission" date="2011-10" db="EMBL/GenBank/DDBJ databases">
        <authorList>
            <person name="Genoscope - CEA"/>
        </authorList>
    </citation>
    <scope>NUCLEOTIDE SEQUENCE [LARGE SCALE GENOMIC DNA]</scope>
    <source>
        <strain evidence="3 4">RCC 1105</strain>
    </source>
</reference>
<dbReference type="CDD" id="cd02947">
    <property type="entry name" value="TRX_family"/>
    <property type="match status" value="1"/>
</dbReference>